<organism evidence="2 3">
    <name type="scientific">Skermanella stibiiresistens SB22</name>
    <dbReference type="NCBI Taxonomy" id="1385369"/>
    <lineage>
        <taxon>Bacteria</taxon>
        <taxon>Pseudomonadati</taxon>
        <taxon>Pseudomonadota</taxon>
        <taxon>Alphaproteobacteria</taxon>
        <taxon>Rhodospirillales</taxon>
        <taxon>Azospirillaceae</taxon>
        <taxon>Skermanella</taxon>
    </lineage>
</organism>
<reference evidence="2 3" key="1">
    <citation type="submission" date="2013-08" db="EMBL/GenBank/DDBJ databases">
        <title>The genome sequence of Skermanella stibiiresistens.</title>
        <authorList>
            <person name="Zhu W."/>
            <person name="Wang G."/>
        </authorList>
    </citation>
    <scope>NUCLEOTIDE SEQUENCE [LARGE SCALE GENOMIC DNA]</scope>
    <source>
        <strain evidence="2 3">SB22</strain>
    </source>
</reference>
<dbReference type="RefSeq" id="WP_037445928.1">
    <property type="nucleotide sequence ID" value="NZ_AVFL01000001.1"/>
</dbReference>
<dbReference type="STRING" id="1385369.N825_00800"/>
<feature type="domain" description="DUF6692" evidence="1">
    <location>
        <begin position="14"/>
        <end position="184"/>
    </location>
</feature>
<dbReference type="Proteomes" id="UP000019486">
    <property type="component" value="Unassembled WGS sequence"/>
</dbReference>
<evidence type="ECO:0000259" key="1">
    <source>
        <dbReference type="Pfam" id="PF20402"/>
    </source>
</evidence>
<dbReference type="EMBL" id="AVFL01000001">
    <property type="protein sequence ID" value="EWY42486.1"/>
    <property type="molecule type" value="Genomic_DNA"/>
</dbReference>
<protein>
    <recommendedName>
        <fullName evidence="1">DUF6692 domain-containing protein</fullName>
    </recommendedName>
</protein>
<sequence>MGKLTSRVGLGPFLTILILVLLAGCNRNDAPDDDLEAVQAPEIARMVPAEEALAGAEIPSLDPATMNDAQVRNAVGSGSYCQFRYTTAGKPVLAVNMPLGGGPGSGIIKLNGNLVALEPEPIDGSGNERSGKLSLAADPIRMTVLPDPGESGENRDGVRRQEANMIFEVGQTLKVGYRGYLDCASHPPPESPSH</sequence>
<name>W9HCM2_9PROT</name>
<dbReference type="Pfam" id="PF20402">
    <property type="entry name" value="DUF6692"/>
    <property type="match status" value="1"/>
</dbReference>
<accession>W9HCM2</accession>
<dbReference type="InterPro" id="IPR046514">
    <property type="entry name" value="DUF6692"/>
</dbReference>
<dbReference type="OrthoDB" id="7376067at2"/>
<dbReference type="PROSITE" id="PS51257">
    <property type="entry name" value="PROKAR_LIPOPROTEIN"/>
    <property type="match status" value="1"/>
</dbReference>
<evidence type="ECO:0000313" key="3">
    <source>
        <dbReference type="Proteomes" id="UP000019486"/>
    </source>
</evidence>
<keyword evidence="3" id="KW-1185">Reference proteome</keyword>
<proteinExistence type="predicted"/>
<dbReference type="AlphaFoldDB" id="W9HCM2"/>
<comment type="caution">
    <text evidence="2">The sequence shown here is derived from an EMBL/GenBank/DDBJ whole genome shotgun (WGS) entry which is preliminary data.</text>
</comment>
<gene>
    <name evidence="2" type="ORF">N825_00800</name>
</gene>
<evidence type="ECO:0000313" key="2">
    <source>
        <dbReference type="EMBL" id="EWY42486.1"/>
    </source>
</evidence>